<evidence type="ECO:0000259" key="1">
    <source>
        <dbReference type="Pfam" id="PF14291"/>
    </source>
</evidence>
<dbReference type="Pfam" id="PF14291">
    <property type="entry name" value="DUF4371"/>
    <property type="match status" value="1"/>
</dbReference>
<dbReference type="EMBL" id="JAOPHQ010002842">
    <property type="protein sequence ID" value="KAK0145737.1"/>
    <property type="molecule type" value="Genomic_DNA"/>
</dbReference>
<dbReference type="AlphaFoldDB" id="A0AA47MSF0"/>
<evidence type="ECO:0000313" key="2">
    <source>
        <dbReference type="EMBL" id="KAK0145737.1"/>
    </source>
</evidence>
<dbReference type="InterPro" id="IPR025398">
    <property type="entry name" value="DUF4371"/>
</dbReference>
<reference evidence="2" key="1">
    <citation type="journal article" date="2023" name="Front. Mar. Sci.">
        <title>A new Merluccius polli reference genome to investigate the effects of global change in West African waters.</title>
        <authorList>
            <person name="Mateo J.L."/>
            <person name="Blanco-Fernandez C."/>
            <person name="Garcia-Vazquez E."/>
            <person name="Machado-Schiaffino G."/>
        </authorList>
    </citation>
    <scope>NUCLEOTIDE SEQUENCE</scope>
    <source>
        <strain evidence="2">C29</strain>
        <tissue evidence="2">Fin</tissue>
    </source>
</reference>
<keyword evidence="3" id="KW-1185">Reference proteome</keyword>
<gene>
    <name evidence="2" type="primary">ZMYM1_41</name>
    <name evidence="2" type="ORF">N1851_015311</name>
</gene>
<evidence type="ECO:0000313" key="3">
    <source>
        <dbReference type="Proteomes" id="UP001174136"/>
    </source>
</evidence>
<protein>
    <submittedName>
        <fullName evidence="2">Zinc finger MYM-type protein 1</fullName>
    </submittedName>
</protein>
<comment type="caution">
    <text evidence="2">The sequence shown here is derived from an EMBL/GenBank/DDBJ whole genome shotgun (WGS) entry which is preliminary data.</text>
</comment>
<proteinExistence type="predicted"/>
<accession>A0AA47MSF0</accession>
<dbReference type="PANTHER" id="PTHR45749">
    <property type="match status" value="1"/>
</dbReference>
<dbReference type="SUPFAM" id="SSF53098">
    <property type="entry name" value="Ribonuclease H-like"/>
    <property type="match status" value="1"/>
</dbReference>
<dbReference type="InterPro" id="IPR012337">
    <property type="entry name" value="RNaseH-like_sf"/>
</dbReference>
<name>A0AA47MSF0_MERPO</name>
<organism evidence="2 3">
    <name type="scientific">Merluccius polli</name>
    <name type="common">Benguela hake</name>
    <name type="synonym">Merluccius cadenati</name>
    <dbReference type="NCBI Taxonomy" id="89951"/>
    <lineage>
        <taxon>Eukaryota</taxon>
        <taxon>Metazoa</taxon>
        <taxon>Chordata</taxon>
        <taxon>Craniata</taxon>
        <taxon>Vertebrata</taxon>
        <taxon>Euteleostomi</taxon>
        <taxon>Actinopterygii</taxon>
        <taxon>Neopterygii</taxon>
        <taxon>Teleostei</taxon>
        <taxon>Neoteleostei</taxon>
        <taxon>Acanthomorphata</taxon>
        <taxon>Zeiogadaria</taxon>
        <taxon>Gadariae</taxon>
        <taxon>Gadiformes</taxon>
        <taxon>Gadoidei</taxon>
        <taxon>Merlucciidae</taxon>
        <taxon>Merluccius</taxon>
    </lineage>
</organism>
<dbReference type="PANTHER" id="PTHR45749:SF35">
    <property type="entry name" value="AC-LIKE TRANSPOSASE-RELATED"/>
    <property type="match status" value="1"/>
</dbReference>
<dbReference type="Proteomes" id="UP001174136">
    <property type="component" value="Unassembled WGS sequence"/>
</dbReference>
<sequence>MEAEKKRRQDVLKRLFSITLSLATRNLAFRGSSQSLYEQDNGNFLKEVELLAEFDSVTERHVAKIKDEASRTHYLAQQTQNEIIEIVSSQTVRTIVAKIQEVKYYAIILDCTPDISHKEQMSLVVRIVELVPKPDIKEYFLGFMNVVETTGLNLSNVVLEKLRELGISFEDCRGQAYDNGANMKGKRQGVQASLLQLNSRAVFVPCAAHTMNLVISDAAKSSMDANGYFGYLQRLFCFSDAQK</sequence>
<feature type="domain" description="DUF4371" evidence="1">
    <location>
        <begin position="21"/>
        <end position="188"/>
    </location>
</feature>